<feature type="region of interest" description="Disordered" evidence="1">
    <location>
        <begin position="201"/>
        <end position="268"/>
    </location>
</feature>
<feature type="region of interest" description="Disordered" evidence="1">
    <location>
        <begin position="461"/>
        <end position="497"/>
    </location>
</feature>
<accession>A0A5M9K4U9</accession>
<protein>
    <submittedName>
        <fullName evidence="2">Uncharacterized protein</fullName>
    </submittedName>
</protein>
<evidence type="ECO:0000313" key="3">
    <source>
        <dbReference type="Proteomes" id="UP000322873"/>
    </source>
</evidence>
<reference evidence="2 3" key="1">
    <citation type="submission" date="2019-06" db="EMBL/GenBank/DDBJ databases">
        <title>Genome Sequence of the Brown Rot Fungal Pathogen Monilinia fructicola.</title>
        <authorList>
            <person name="De Miccolis Angelini R.M."/>
            <person name="Landi L."/>
            <person name="Abate D."/>
            <person name="Pollastro S."/>
            <person name="Romanazzi G."/>
            <person name="Faretra F."/>
        </authorList>
    </citation>
    <scope>NUCLEOTIDE SEQUENCE [LARGE SCALE GENOMIC DNA]</scope>
    <source>
        <strain evidence="2 3">Mfrc123</strain>
    </source>
</reference>
<dbReference type="EMBL" id="VICG01000002">
    <property type="protein sequence ID" value="KAA8575837.1"/>
    <property type="molecule type" value="Genomic_DNA"/>
</dbReference>
<dbReference type="AlphaFoldDB" id="A0A5M9K4U9"/>
<keyword evidence="3" id="KW-1185">Reference proteome</keyword>
<name>A0A5M9K4U9_MONFR</name>
<gene>
    <name evidence="2" type="ORF">EYC84_004926</name>
</gene>
<dbReference type="Proteomes" id="UP000322873">
    <property type="component" value="Unassembled WGS sequence"/>
</dbReference>
<sequence length="497" mass="55936">MPSSVETSLSSCLKDRLEDLWDKMPENDGDIEESIKDRLERQVGRLEKTILTIWEREEPSIAMSSTKSLLNNCIVFSNVFERKALDAGFDRYDMVGYAPSAHNIRDAEFAVKEKCIYLNELMQCSFIIERDGYNAISMLGLPQIILLLNLWHKLITRNKFSLTCTPEQRQQTMNVAAFFGASARSLNRAAARYKLQVPGKHSSTSIADSKNDESEAPETLGINHVDESSTRNVHGDNEGGIDDGDDAPSNSLATSLGKPSGSRSRNHVPTPILLVPSVGIAEAMKYVIIMRKWFPAEIEERLAAGNWEKVYTPSYVRCWQTTLVEAAPRLLGIFTAIKDSCNSDVGEAHVWDPTVSKTEKPYCLYPQLFHDEVASDFFNEWPGYNEDMDGYIQGRPNGSDILWLAVQFWIRFADTDGVGDPPLRTREELALKSEVVYAMGKCLGASWVLLRRFEATWGRKMKSDDPNNAKRKGPHGFHGSGYYKNKRGPTDPLRYGR</sequence>
<dbReference type="VEuPathDB" id="FungiDB:MFRU_059g00370"/>
<proteinExistence type="predicted"/>
<organism evidence="2 3">
    <name type="scientific">Monilinia fructicola</name>
    <name type="common">Brown rot fungus</name>
    <name type="synonym">Ciboria fructicola</name>
    <dbReference type="NCBI Taxonomy" id="38448"/>
    <lineage>
        <taxon>Eukaryota</taxon>
        <taxon>Fungi</taxon>
        <taxon>Dikarya</taxon>
        <taxon>Ascomycota</taxon>
        <taxon>Pezizomycotina</taxon>
        <taxon>Leotiomycetes</taxon>
        <taxon>Helotiales</taxon>
        <taxon>Sclerotiniaceae</taxon>
        <taxon>Monilinia</taxon>
    </lineage>
</organism>
<evidence type="ECO:0000256" key="1">
    <source>
        <dbReference type="SAM" id="MobiDB-lite"/>
    </source>
</evidence>
<evidence type="ECO:0000313" key="2">
    <source>
        <dbReference type="EMBL" id="KAA8575837.1"/>
    </source>
</evidence>
<comment type="caution">
    <text evidence="2">The sequence shown here is derived from an EMBL/GenBank/DDBJ whole genome shotgun (WGS) entry which is preliminary data.</text>
</comment>
<feature type="compositionally biased region" description="Basic and acidic residues" evidence="1">
    <location>
        <begin position="224"/>
        <end position="237"/>
    </location>
</feature>